<gene>
    <name evidence="1" type="ORF">UFOPK1747_00126</name>
</gene>
<sequence length="257" mass="27260">MSLTDLGYRLRDKVASLLNDERRFIKLISRLGFLGLVSAIILSVAPTSADENTPEVEQTPVEIIDTTTAIVETITETVVVMPMDTQTTNIAETLTSFSVQETATPIAIQPKFSIKIPSSLTVDPRANSKFVPALAISGSEYVLVCISGNGLNIDVLAKRVNSDSADDGVVVVGDMTNSLFISGATDVVGSILNSSNGLMLYSNTGGVANRSVRIDLVAMNKPGVKRSYCEAARTSVTVNLLSMGLEMGTVKNGITLK</sequence>
<protein>
    <submittedName>
        <fullName evidence="1">Unannotated protein</fullName>
    </submittedName>
</protein>
<organism evidence="1">
    <name type="scientific">freshwater metagenome</name>
    <dbReference type="NCBI Taxonomy" id="449393"/>
    <lineage>
        <taxon>unclassified sequences</taxon>
        <taxon>metagenomes</taxon>
        <taxon>ecological metagenomes</taxon>
    </lineage>
</organism>
<reference evidence="1" key="1">
    <citation type="submission" date="2020-05" db="EMBL/GenBank/DDBJ databases">
        <authorList>
            <person name="Chiriac C."/>
            <person name="Salcher M."/>
            <person name="Ghai R."/>
            <person name="Kavagutti S V."/>
        </authorList>
    </citation>
    <scope>NUCLEOTIDE SEQUENCE</scope>
</reference>
<dbReference type="EMBL" id="CAEZTV010000007">
    <property type="protein sequence ID" value="CAB4573655.1"/>
    <property type="molecule type" value="Genomic_DNA"/>
</dbReference>
<proteinExistence type="predicted"/>
<name>A0A6J6EEJ1_9ZZZZ</name>
<evidence type="ECO:0000313" key="1">
    <source>
        <dbReference type="EMBL" id="CAB4573655.1"/>
    </source>
</evidence>
<dbReference type="AlphaFoldDB" id="A0A6J6EEJ1"/>
<accession>A0A6J6EEJ1</accession>